<dbReference type="GO" id="GO:0008270">
    <property type="term" value="F:zinc ion binding"/>
    <property type="evidence" value="ECO:0007669"/>
    <property type="project" value="UniProtKB-KW"/>
</dbReference>
<dbReference type="PANTHER" id="PTHR25465">
    <property type="entry name" value="B-BOX DOMAIN CONTAINING"/>
    <property type="match status" value="1"/>
</dbReference>
<dbReference type="AlphaFoldDB" id="A0A672YRB9"/>
<proteinExistence type="predicted"/>
<protein>
    <recommendedName>
        <fullName evidence="5">RING-type domain-containing protein</fullName>
    </recommendedName>
</protein>
<dbReference type="PANTHER" id="PTHR25465:SF5">
    <property type="entry name" value="E3 UBIQUITIN_ISG15 LIGASE TRIM25-RELATED"/>
    <property type="match status" value="1"/>
</dbReference>
<keyword evidence="3" id="KW-0862">Zinc</keyword>
<evidence type="ECO:0000256" key="1">
    <source>
        <dbReference type="ARBA" id="ARBA00022723"/>
    </source>
</evidence>
<keyword evidence="2 4" id="KW-0863">Zinc-finger</keyword>
<feature type="domain" description="RING-type" evidence="5">
    <location>
        <begin position="15"/>
        <end position="58"/>
    </location>
</feature>
<name>A0A672YRB9_9TELE</name>
<dbReference type="Proteomes" id="UP000472271">
    <property type="component" value="Chromosome 6"/>
</dbReference>
<reference evidence="6" key="2">
    <citation type="submission" date="2025-08" db="UniProtKB">
        <authorList>
            <consortium name="Ensembl"/>
        </authorList>
    </citation>
    <scope>IDENTIFICATION</scope>
</reference>
<dbReference type="Ensembl" id="ENSSORT00005007348.1">
    <property type="protein sequence ID" value="ENSSORP00005007085.1"/>
    <property type="gene ID" value="ENSSORG00005004078.1"/>
</dbReference>
<dbReference type="InParanoid" id="A0A672YRB9"/>
<evidence type="ECO:0000313" key="6">
    <source>
        <dbReference type="Ensembl" id="ENSSORP00005007085.1"/>
    </source>
</evidence>
<dbReference type="Pfam" id="PF15227">
    <property type="entry name" value="zf-C3HC4_4"/>
    <property type="match status" value="1"/>
</dbReference>
<dbReference type="Gene3D" id="3.30.40.10">
    <property type="entry name" value="Zinc/RING finger domain, C3HC4 (zinc finger)"/>
    <property type="match status" value="1"/>
</dbReference>
<dbReference type="InterPro" id="IPR017907">
    <property type="entry name" value="Znf_RING_CS"/>
</dbReference>
<dbReference type="PROSITE" id="PS00518">
    <property type="entry name" value="ZF_RING_1"/>
    <property type="match status" value="1"/>
</dbReference>
<evidence type="ECO:0000313" key="7">
    <source>
        <dbReference type="Proteomes" id="UP000472271"/>
    </source>
</evidence>
<dbReference type="SMART" id="SM00184">
    <property type="entry name" value="RING"/>
    <property type="match status" value="1"/>
</dbReference>
<keyword evidence="1" id="KW-0479">Metal-binding</keyword>
<evidence type="ECO:0000256" key="3">
    <source>
        <dbReference type="ARBA" id="ARBA00022833"/>
    </source>
</evidence>
<evidence type="ECO:0000256" key="4">
    <source>
        <dbReference type="PROSITE-ProRule" id="PRU00175"/>
    </source>
</evidence>
<dbReference type="SUPFAM" id="SSF57850">
    <property type="entry name" value="RING/U-box"/>
    <property type="match status" value="1"/>
</dbReference>
<evidence type="ECO:0000259" key="5">
    <source>
        <dbReference type="PROSITE" id="PS50089"/>
    </source>
</evidence>
<accession>A0A672YRB9</accession>
<evidence type="ECO:0000256" key="2">
    <source>
        <dbReference type="ARBA" id="ARBA00022771"/>
    </source>
</evidence>
<reference evidence="6" key="1">
    <citation type="submission" date="2019-06" db="EMBL/GenBank/DDBJ databases">
        <authorList>
            <consortium name="Wellcome Sanger Institute Data Sharing"/>
        </authorList>
    </citation>
    <scope>NUCLEOTIDE SEQUENCE [LARGE SCALE GENOMIC DNA]</scope>
</reference>
<reference evidence="6" key="3">
    <citation type="submission" date="2025-09" db="UniProtKB">
        <authorList>
            <consortium name="Ensembl"/>
        </authorList>
    </citation>
    <scope>IDENTIFICATION</scope>
</reference>
<dbReference type="InterPro" id="IPR001841">
    <property type="entry name" value="Znf_RING"/>
</dbReference>
<dbReference type="PROSITE" id="PS50089">
    <property type="entry name" value="ZF_RING_2"/>
    <property type="match status" value="1"/>
</dbReference>
<dbReference type="InterPro" id="IPR013083">
    <property type="entry name" value="Znf_RING/FYVE/PHD"/>
</dbReference>
<dbReference type="InterPro" id="IPR051051">
    <property type="entry name" value="E3_ubiq-ligase_TRIM/RNF"/>
</dbReference>
<organism evidence="6 7">
    <name type="scientific">Sphaeramia orbicularis</name>
    <name type="common">orbiculate cardinalfish</name>
    <dbReference type="NCBI Taxonomy" id="375764"/>
    <lineage>
        <taxon>Eukaryota</taxon>
        <taxon>Metazoa</taxon>
        <taxon>Chordata</taxon>
        <taxon>Craniata</taxon>
        <taxon>Vertebrata</taxon>
        <taxon>Euteleostomi</taxon>
        <taxon>Actinopterygii</taxon>
        <taxon>Neopterygii</taxon>
        <taxon>Teleostei</taxon>
        <taxon>Neoteleostei</taxon>
        <taxon>Acanthomorphata</taxon>
        <taxon>Gobiaria</taxon>
        <taxon>Kurtiformes</taxon>
        <taxon>Apogonoidei</taxon>
        <taxon>Apogonidae</taxon>
        <taxon>Apogoninae</taxon>
        <taxon>Sphaeramia</taxon>
    </lineage>
</organism>
<keyword evidence="7" id="KW-1185">Reference proteome</keyword>
<sequence>MAQKGVQLDEETFYCSVCLDLLTKPVTIPCGHSYCMNCIKAHWDGQDEKKLYSCPQCRQTLTPRPALVKNTMLAALIIMHYDCRYECLIQIKSSKENLHTNSIFYITGVKHAARGPNPAR</sequence>